<evidence type="ECO:0000313" key="5">
    <source>
        <dbReference type="Proteomes" id="UP001596031"/>
    </source>
</evidence>
<comment type="caution">
    <text evidence="4">The sequence shown here is derived from an EMBL/GenBank/DDBJ whole genome shotgun (WGS) entry which is preliminary data.</text>
</comment>
<feature type="signal peptide" evidence="2">
    <location>
        <begin position="1"/>
        <end position="22"/>
    </location>
</feature>
<accession>A0ABW0PKG9</accession>
<evidence type="ECO:0000259" key="3">
    <source>
        <dbReference type="Pfam" id="PF07589"/>
    </source>
</evidence>
<feature type="region of interest" description="Disordered" evidence="1">
    <location>
        <begin position="192"/>
        <end position="225"/>
    </location>
</feature>
<organism evidence="4 5">
    <name type="scientific">Massilia jejuensis</name>
    <dbReference type="NCBI Taxonomy" id="648894"/>
    <lineage>
        <taxon>Bacteria</taxon>
        <taxon>Pseudomonadati</taxon>
        <taxon>Pseudomonadota</taxon>
        <taxon>Betaproteobacteria</taxon>
        <taxon>Burkholderiales</taxon>
        <taxon>Oxalobacteraceae</taxon>
        <taxon>Telluria group</taxon>
        <taxon>Massilia</taxon>
    </lineage>
</organism>
<reference evidence="5" key="1">
    <citation type="journal article" date="2019" name="Int. J. Syst. Evol. Microbiol.">
        <title>The Global Catalogue of Microorganisms (GCM) 10K type strain sequencing project: providing services to taxonomists for standard genome sequencing and annotation.</title>
        <authorList>
            <consortium name="The Broad Institute Genomics Platform"/>
            <consortium name="The Broad Institute Genome Sequencing Center for Infectious Disease"/>
            <person name="Wu L."/>
            <person name="Ma J."/>
        </authorList>
    </citation>
    <scope>NUCLEOTIDE SEQUENCE [LARGE SCALE GENOMIC DNA]</scope>
    <source>
        <strain evidence="5">CCUG 38813</strain>
    </source>
</reference>
<keyword evidence="2" id="KW-0732">Signal</keyword>
<feature type="chain" id="PRO_5045378125" evidence="2">
    <location>
        <begin position="23"/>
        <end position="247"/>
    </location>
</feature>
<proteinExistence type="predicted"/>
<dbReference type="NCBIfam" id="TIGR02595">
    <property type="entry name" value="PEP_CTERM"/>
    <property type="match status" value="1"/>
</dbReference>
<dbReference type="Pfam" id="PF07589">
    <property type="entry name" value="PEP-CTERM"/>
    <property type="match status" value="1"/>
</dbReference>
<evidence type="ECO:0000256" key="1">
    <source>
        <dbReference type="SAM" id="MobiDB-lite"/>
    </source>
</evidence>
<feature type="domain" description="Ice-binding protein C-terminal" evidence="3">
    <location>
        <begin position="221"/>
        <end position="243"/>
    </location>
</feature>
<gene>
    <name evidence="4" type="ORF">ACFPOU_17985</name>
</gene>
<dbReference type="EMBL" id="JBHSMS010000058">
    <property type="protein sequence ID" value="MFC5512995.1"/>
    <property type="molecule type" value="Genomic_DNA"/>
</dbReference>
<name>A0ABW0PKG9_9BURK</name>
<dbReference type="RefSeq" id="WP_379724299.1">
    <property type="nucleotide sequence ID" value="NZ_JBHSMS010000058.1"/>
</dbReference>
<sequence length="247" mass="25204">MLQIKKIAFAIAIASLAGSAAAVPIVLTFEGVGDQASINDFYNGGTDSAGNRGRNYGINFSSASLGSIDLNAGGTGNFANEPSASTIVAFLRGSAATMNVAAGFNTGFSFFYSSSENGFVNVYDGLNGTGNLLASLELHDNIDHCSGDPSGEYCRFSPIGMRFDGIARSVDFGGATNNIGFDNITLGSFVPGTPALPDLPDDPDNPDNPDNPTGPDSPAEVPEPATLALTALGLAGLAASGRRRKPA</sequence>
<dbReference type="InterPro" id="IPR013424">
    <property type="entry name" value="Ice-binding_C"/>
</dbReference>
<keyword evidence="5" id="KW-1185">Reference proteome</keyword>
<protein>
    <submittedName>
        <fullName evidence="4">PEP-CTERM sorting domain-containing protein</fullName>
    </submittedName>
</protein>
<evidence type="ECO:0000256" key="2">
    <source>
        <dbReference type="SAM" id="SignalP"/>
    </source>
</evidence>
<dbReference type="Proteomes" id="UP001596031">
    <property type="component" value="Unassembled WGS sequence"/>
</dbReference>
<evidence type="ECO:0000313" key="4">
    <source>
        <dbReference type="EMBL" id="MFC5512995.1"/>
    </source>
</evidence>